<dbReference type="EMBL" id="JABEZW010000008">
    <property type="protein sequence ID" value="MBA0773042.1"/>
    <property type="molecule type" value="Genomic_DNA"/>
</dbReference>
<dbReference type="PANTHER" id="PTHR47723">
    <property type="entry name" value="OS05G0353850 PROTEIN"/>
    <property type="match status" value="1"/>
</dbReference>
<proteinExistence type="predicted"/>
<dbReference type="Proteomes" id="UP000593568">
    <property type="component" value="Unassembled WGS sequence"/>
</dbReference>
<dbReference type="InterPro" id="IPR053151">
    <property type="entry name" value="RNase_H-like"/>
</dbReference>
<name>A0A7J9EJ25_9ROSI</name>
<organism evidence="2 3">
    <name type="scientific">Gossypium trilobum</name>
    <dbReference type="NCBI Taxonomy" id="34281"/>
    <lineage>
        <taxon>Eukaryota</taxon>
        <taxon>Viridiplantae</taxon>
        <taxon>Streptophyta</taxon>
        <taxon>Embryophyta</taxon>
        <taxon>Tracheophyta</taxon>
        <taxon>Spermatophyta</taxon>
        <taxon>Magnoliopsida</taxon>
        <taxon>eudicotyledons</taxon>
        <taxon>Gunneridae</taxon>
        <taxon>Pentapetalae</taxon>
        <taxon>rosids</taxon>
        <taxon>malvids</taxon>
        <taxon>Malvales</taxon>
        <taxon>Malvaceae</taxon>
        <taxon>Malvoideae</taxon>
        <taxon>Gossypium</taxon>
    </lineage>
</organism>
<feature type="non-terminal residue" evidence="2">
    <location>
        <position position="449"/>
    </location>
</feature>
<sequence>PVSGLLASAVVARDEYDNWVCRIGRNIDRYSVDINGGLRGYLHRDLVLKIRELCSHEWRVGFEQIPREVNYVTHLLAGMVGGLIPAHGNGVHFLASRLPLWRAPVVKVLVTPIGSGYPGFNQKKKIRPWFPKFSEARRAIAKLNGYVVFGSHVFTRMARFNQRSSFWRKFKSQEKGFDQGQRVNKVDNNRSEKGTKKEQTLMENSETKKNGIALKKSEDFDQEKSLSKLQVPKVSHLFSYVPVHASLDLESNLRDWVLLDGSWNVDLLHIWLPDDVIKRIVSMPPPHFAGDCSTTKEAWMLVVPFEKQSRFFSDSLENWFSTNLGFHFKMQDNGITWSCLFGLISWRIWKNRNLFIFQNINWTTYEILKVSLSWAKLFEPFLNEAKPNSTNWEIHSHYEDNWIYLISDRAVARASGNASVSGVIRDQVGNWILGFNHYFGRCSHLEVEL</sequence>
<accession>A0A7J9EJ25</accession>
<dbReference type="AlphaFoldDB" id="A0A7J9EJ25"/>
<reference evidence="2 3" key="1">
    <citation type="journal article" date="2019" name="Genome Biol. Evol.">
        <title>Insights into the evolution of the New World diploid cottons (Gossypium, subgenus Houzingenia) based on genome sequencing.</title>
        <authorList>
            <person name="Grover C.E."/>
            <person name="Arick M.A. 2nd"/>
            <person name="Thrash A."/>
            <person name="Conover J.L."/>
            <person name="Sanders W.S."/>
            <person name="Peterson D.G."/>
            <person name="Frelichowski J.E."/>
            <person name="Scheffler J.A."/>
            <person name="Scheffler B.E."/>
            <person name="Wendel J.F."/>
        </authorList>
    </citation>
    <scope>NUCLEOTIDE SEQUENCE [LARGE SCALE GENOMIC DNA]</scope>
    <source>
        <strain evidence="2">8</strain>
        <tissue evidence="2">Leaf</tissue>
    </source>
</reference>
<dbReference type="PANTHER" id="PTHR47723:SF13">
    <property type="entry name" value="PUTATIVE-RELATED"/>
    <property type="match status" value="1"/>
</dbReference>
<feature type="region of interest" description="Disordered" evidence="1">
    <location>
        <begin position="178"/>
        <end position="208"/>
    </location>
</feature>
<gene>
    <name evidence="2" type="ORF">Gotri_008345</name>
</gene>
<evidence type="ECO:0000313" key="2">
    <source>
        <dbReference type="EMBL" id="MBA0773042.1"/>
    </source>
</evidence>
<keyword evidence="3" id="KW-1185">Reference proteome</keyword>
<evidence type="ECO:0008006" key="4">
    <source>
        <dbReference type="Google" id="ProtNLM"/>
    </source>
</evidence>
<evidence type="ECO:0000313" key="3">
    <source>
        <dbReference type="Proteomes" id="UP000593568"/>
    </source>
</evidence>
<feature type="compositionally biased region" description="Basic and acidic residues" evidence="1">
    <location>
        <begin position="184"/>
        <end position="208"/>
    </location>
</feature>
<protein>
    <recommendedName>
        <fullName evidence="4">RNase H type-1 domain-containing protein</fullName>
    </recommendedName>
</protein>
<evidence type="ECO:0000256" key="1">
    <source>
        <dbReference type="SAM" id="MobiDB-lite"/>
    </source>
</evidence>
<comment type="caution">
    <text evidence="2">The sequence shown here is derived from an EMBL/GenBank/DDBJ whole genome shotgun (WGS) entry which is preliminary data.</text>
</comment>